<dbReference type="Gene3D" id="1.10.357.10">
    <property type="entry name" value="Tetracycline Repressor, domain 2"/>
    <property type="match status" value="1"/>
</dbReference>
<protein>
    <submittedName>
        <fullName evidence="6">TetR/AcrR family transcriptional regulator</fullName>
    </submittedName>
</protein>
<evidence type="ECO:0000259" key="5">
    <source>
        <dbReference type="PROSITE" id="PS50977"/>
    </source>
</evidence>
<reference evidence="6 7" key="1">
    <citation type="submission" date="2019-04" db="EMBL/GenBank/DDBJ databases">
        <title>Rhizobium terrae sp. nov., isolated from a paddy soil.</title>
        <authorList>
            <person name="Lin S.-Y."/>
            <person name="Hameed A."/>
            <person name="Huang H.-I."/>
            <person name="Young C.-C."/>
        </authorList>
    </citation>
    <scope>NUCLEOTIDE SEQUENCE [LARGE SCALE GENOMIC DNA]</scope>
    <source>
        <strain evidence="6 7">CC-HIH110</strain>
    </source>
</reference>
<keyword evidence="1" id="KW-0805">Transcription regulation</keyword>
<evidence type="ECO:0000256" key="3">
    <source>
        <dbReference type="ARBA" id="ARBA00023163"/>
    </source>
</evidence>
<feature type="DNA-binding region" description="H-T-H motif" evidence="4">
    <location>
        <begin position="40"/>
        <end position="59"/>
    </location>
</feature>
<dbReference type="PRINTS" id="PR00455">
    <property type="entry name" value="HTHTETR"/>
</dbReference>
<gene>
    <name evidence="6" type="ORF">E6C51_08105</name>
</gene>
<dbReference type="PROSITE" id="PS50977">
    <property type="entry name" value="HTH_TETR_2"/>
    <property type="match status" value="1"/>
</dbReference>
<dbReference type="SUPFAM" id="SSF46689">
    <property type="entry name" value="Homeodomain-like"/>
    <property type="match status" value="1"/>
</dbReference>
<dbReference type="EMBL" id="SSOA01000003">
    <property type="protein sequence ID" value="THF50802.1"/>
    <property type="molecule type" value="Genomic_DNA"/>
</dbReference>
<comment type="caution">
    <text evidence="6">The sequence shown here is derived from an EMBL/GenBank/DDBJ whole genome shotgun (WGS) entry which is preliminary data.</text>
</comment>
<dbReference type="PANTHER" id="PTHR30055">
    <property type="entry name" value="HTH-TYPE TRANSCRIPTIONAL REGULATOR RUTR"/>
    <property type="match status" value="1"/>
</dbReference>
<dbReference type="GO" id="GO:0000976">
    <property type="term" value="F:transcription cis-regulatory region binding"/>
    <property type="evidence" value="ECO:0007669"/>
    <property type="project" value="TreeGrafter"/>
</dbReference>
<dbReference type="PROSITE" id="PS01081">
    <property type="entry name" value="HTH_TETR_1"/>
    <property type="match status" value="1"/>
</dbReference>
<dbReference type="AlphaFoldDB" id="A0A4S3ZY14"/>
<organism evidence="6 7">
    <name type="scientific">Allorhizobium terrae</name>
    <dbReference type="NCBI Taxonomy" id="1848972"/>
    <lineage>
        <taxon>Bacteria</taxon>
        <taxon>Pseudomonadati</taxon>
        <taxon>Pseudomonadota</taxon>
        <taxon>Alphaproteobacteria</taxon>
        <taxon>Hyphomicrobiales</taxon>
        <taxon>Rhizobiaceae</taxon>
        <taxon>Rhizobium/Agrobacterium group</taxon>
        <taxon>Allorhizobium</taxon>
    </lineage>
</organism>
<dbReference type="GO" id="GO:0003700">
    <property type="term" value="F:DNA-binding transcription factor activity"/>
    <property type="evidence" value="ECO:0007669"/>
    <property type="project" value="TreeGrafter"/>
</dbReference>
<dbReference type="InterPro" id="IPR050109">
    <property type="entry name" value="HTH-type_TetR-like_transc_reg"/>
</dbReference>
<name>A0A4S3ZY14_9HYPH</name>
<keyword evidence="2 4" id="KW-0238">DNA-binding</keyword>
<dbReference type="InterPro" id="IPR001647">
    <property type="entry name" value="HTH_TetR"/>
</dbReference>
<evidence type="ECO:0000313" key="6">
    <source>
        <dbReference type="EMBL" id="THF50802.1"/>
    </source>
</evidence>
<dbReference type="PANTHER" id="PTHR30055:SF234">
    <property type="entry name" value="HTH-TYPE TRANSCRIPTIONAL REGULATOR BETI"/>
    <property type="match status" value="1"/>
</dbReference>
<dbReference type="InterPro" id="IPR009057">
    <property type="entry name" value="Homeodomain-like_sf"/>
</dbReference>
<keyword evidence="3" id="KW-0804">Transcription</keyword>
<evidence type="ECO:0000256" key="2">
    <source>
        <dbReference type="ARBA" id="ARBA00023125"/>
    </source>
</evidence>
<keyword evidence="7" id="KW-1185">Reference proteome</keyword>
<evidence type="ECO:0000256" key="4">
    <source>
        <dbReference type="PROSITE-ProRule" id="PRU00335"/>
    </source>
</evidence>
<feature type="domain" description="HTH tetR-type" evidence="5">
    <location>
        <begin position="17"/>
        <end position="77"/>
    </location>
</feature>
<sequence length="219" mass="24804">MRSAETRNNEPKQERSRISQAKVVNAASHLLARHGYDGFTLQQVSAESGVSIGSIYGRFASKDELVHFIHRNLLDHMDAVHNNLLDAPEWQDMPLFDLVPPLFDRIAETLRENAPLLRAFMLRAVYDDVISTVGSQSFKGFVSQITALLMRHAHELQTDQPEAIFRHCITSAYSTYGNFLGLGSNRGERREVDWDWYKAETGRMLVSYLVSYGMRGAQG</sequence>
<evidence type="ECO:0000313" key="7">
    <source>
        <dbReference type="Proteomes" id="UP000310754"/>
    </source>
</evidence>
<dbReference type="InterPro" id="IPR023772">
    <property type="entry name" value="DNA-bd_HTH_TetR-type_CS"/>
</dbReference>
<proteinExistence type="predicted"/>
<accession>A0A4S3ZY14</accession>
<dbReference type="RefSeq" id="WP_190235613.1">
    <property type="nucleotide sequence ID" value="NZ_SSOA01000003.1"/>
</dbReference>
<dbReference type="Pfam" id="PF00440">
    <property type="entry name" value="TetR_N"/>
    <property type="match status" value="1"/>
</dbReference>
<dbReference type="Proteomes" id="UP000310754">
    <property type="component" value="Unassembled WGS sequence"/>
</dbReference>
<evidence type="ECO:0000256" key="1">
    <source>
        <dbReference type="ARBA" id="ARBA00023015"/>
    </source>
</evidence>